<accession>A0A401WY42</accession>
<gene>
    <name evidence="1" type="ORF">NBRC3188_2921</name>
</gene>
<comment type="caution">
    <text evidence="1">The sequence shown here is derived from an EMBL/GenBank/DDBJ whole genome shotgun (WGS) entry which is preliminary data.</text>
</comment>
<dbReference type="EMBL" id="BDES01000078">
    <property type="protein sequence ID" value="GCD54224.1"/>
    <property type="molecule type" value="Genomic_DNA"/>
</dbReference>
<name>A0A401WY42_ACEPA</name>
<dbReference type="RefSeq" id="WP_124296524.1">
    <property type="nucleotide sequence ID" value="NZ_BDES01000078.1"/>
</dbReference>
<evidence type="ECO:0000313" key="2">
    <source>
        <dbReference type="Proteomes" id="UP000287300"/>
    </source>
</evidence>
<protein>
    <submittedName>
        <fullName evidence="1">Uncharacterized protein</fullName>
    </submittedName>
</protein>
<dbReference type="AlphaFoldDB" id="A0A401WY42"/>
<reference evidence="1 2" key="1">
    <citation type="submission" date="2016-06" db="EMBL/GenBank/DDBJ databases">
        <title>Acetobacter pasteurianus NBRC 3188 whole genome sequencing project.</title>
        <authorList>
            <person name="Matsutani M."/>
            <person name="Shiwa Y."/>
            <person name="Okamoto-Kainuma A."/>
            <person name="Ishikawa M."/>
            <person name="Koizumi Y."/>
            <person name="Yoshikawa H."/>
            <person name="Yakushi T."/>
            <person name="Matsushita K."/>
        </authorList>
    </citation>
    <scope>NUCLEOTIDE SEQUENCE [LARGE SCALE GENOMIC DNA]</scope>
    <source>
        <strain evidence="1 2">NBRC 3188</strain>
    </source>
</reference>
<evidence type="ECO:0000313" key="1">
    <source>
        <dbReference type="EMBL" id="GCD54224.1"/>
    </source>
</evidence>
<organism evidence="1 2">
    <name type="scientific">Acetobacter pasteurianus NBRC 3188</name>
    <dbReference type="NCBI Taxonomy" id="1226663"/>
    <lineage>
        <taxon>Bacteria</taxon>
        <taxon>Pseudomonadati</taxon>
        <taxon>Pseudomonadota</taxon>
        <taxon>Alphaproteobacteria</taxon>
        <taxon>Acetobacterales</taxon>
        <taxon>Acetobacteraceae</taxon>
        <taxon>Acetobacter</taxon>
    </lineage>
</organism>
<dbReference type="Proteomes" id="UP000287300">
    <property type="component" value="Unassembled WGS sequence"/>
</dbReference>
<sequence length="201" mass="23651">MDYLADCNDRIFIFLHTEISRPTETPNKYAEEDLKSVLELIQKISAHHAEVRICIIVPEDLSVWSDITPEDQVLFLDAISQAGKSDQVEVLRTEACPSWFIDSFKRTIRVSDALEDRVGILGYTNAECFLRSRMLNKALQELSQKESELMSRDNDQEFPYPLFCKDLLDEDQFRRKRDFQFPWEKKNKKRGHSKKCKKSRR</sequence>
<proteinExistence type="predicted"/>